<dbReference type="GO" id="GO:0070971">
    <property type="term" value="C:endoplasmic reticulum exit site"/>
    <property type="evidence" value="ECO:0007669"/>
    <property type="project" value="TreeGrafter"/>
</dbReference>
<dbReference type="GO" id="GO:0005789">
    <property type="term" value="C:endoplasmic reticulum membrane"/>
    <property type="evidence" value="ECO:0007669"/>
    <property type="project" value="UniProtKB-SubCell"/>
</dbReference>
<protein>
    <recommendedName>
        <fullName evidence="7">Sec16 Sec23-binding domain-containing protein</fullName>
    </recommendedName>
</protein>
<dbReference type="Proteomes" id="UP001181693">
    <property type="component" value="Unassembled WGS sequence"/>
</dbReference>
<organism evidence="8 9">
    <name type="scientific">Pyxicephalus adspersus</name>
    <name type="common">African bullfrog</name>
    <dbReference type="NCBI Taxonomy" id="30357"/>
    <lineage>
        <taxon>Eukaryota</taxon>
        <taxon>Metazoa</taxon>
        <taxon>Chordata</taxon>
        <taxon>Craniata</taxon>
        <taxon>Vertebrata</taxon>
        <taxon>Euteleostomi</taxon>
        <taxon>Amphibia</taxon>
        <taxon>Batrachia</taxon>
        <taxon>Anura</taxon>
        <taxon>Neobatrachia</taxon>
        <taxon>Ranoidea</taxon>
        <taxon>Pyxicephalidae</taxon>
        <taxon>Pyxicephalinae</taxon>
        <taxon>Pyxicephalus</taxon>
    </lineage>
</organism>
<dbReference type="GO" id="GO:0007030">
    <property type="term" value="P:Golgi organization"/>
    <property type="evidence" value="ECO:0007669"/>
    <property type="project" value="TreeGrafter"/>
</dbReference>
<evidence type="ECO:0000256" key="1">
    <source>
        <dbReference type="ARBA" id="ARBA00004406"/>
    </source>
</evidence>
<evidence type="ECO:0000256" key="5">
    <source>
        <dbReference type="ARBA" id="ARBA00022892"/>
    </source>
</evidence>
<dbReference type="GO" id="GO:0012507">
    <property type="term" value="C:ER to Golgi transport vesicle membrane"/>
    <property type="evidence" value="ECO:0007669"/>
    <property type="project" value="TreeGrafter"/>
</dbReference>
<keyword evidence="5" id="KW-0931">ER-Golgi transport</keyword>
<evidence type="ECO:0000313" key="9">
    <source>
        <dbReference type="Proteomes" id="UP001181693"/>
    </source>
</evidence>
<dbReference type="EMBL" id="DYDO01000009">
    <property type="protein sequence ID" value="DBA17991.1"/>
    <property type="molecule type" value="Genomic_DNA"/>
</dbReference>
<evidence type="ECO:0000256" key="2">
    <source>
        <dbReference type="ARBA" id="ARBA00005927"/>
    </source>
</evidence>
<evidence type="ECO:0000256" key="4">
    <source>
        <dbReference type="ARBA" id="ARBA00022824"/>
    </source>
</evidence>
<dbReference type="InterPro" id="IPR024298">
    <property type="entry name" value="Sec16_Sec23-bd"/>
</dbReference>
<dbReference type="Pfam" id="PF12931">
    <property type="entry name" value="TPR_Sec16"/>
    <property type="match status" value="1"/>
</dbReference>
<comment type="similarity">
    <text evidence="2">Belongs to the SEC16 family.</text>
</comment>
<dbReference type="GO" id="GO:0016192">
    <property type="term" value="P:vesicle-mediated transport"/>
    <property type="evidence" value="ECO:0007669"/>
    <property type="project" value="UniProtKB-KW"/>
</dbReference>
<proteinExistence type="inferred from homology"/>
<comment type="subcellular location">
    <subcellularLocation>
        <location evidence="1">Endoplasmic reticulum membrane</location>
        <topology evidence="1">Peripheral membrane protein</topology>
    </subcellularLocation>
</comment>
<gene>
    <name evidence="8" type="ORF">GDO54_016292</name>
</gene>
<comment type="caution">
    <text evidence="8">The sequence shown here is derived from an EMBL/GenBank/DDBJ whole genome shotgun (WGS) entry which is preliminary data.</text>
</comment>
<reference evidence="8" key="1">
    <citation type="thesis" date="2020" institute="ProQuest LLC" country="789 East Eisenhower Parkway, Ann Arbor, MI, USA">
        <title>Comparative Genomics and Chromosome Evolution.</title>
        <authorList>
            <person name="Mudd A.B."/>
        </authorList>
    </citation>
    <scope>NUCLEOTIDE SEQUENCE</scope>
    <source>
        <strain evidence="8">1538</strain>
        <tissue evidence="8">Blood</tissue>
    </source>
</reference>
<evidence type="ECO:0000259" key="7">
    <source>
        <dbReference type="Pfam" id="PF12931"/>
    </source>
</evidence>
<keyword evidence="4" id="KW-0256">Endoplasmic reticulum</keyword>
<evidence type="ECO:0000256" key="6">
    <source>
        <dbReference type="SAM" id="MobiDB-lite"/>
    </source>
</evidence>
<dbReference type="CDD" id="cd09233">
    <property type="entry name" value="ACE1-Sec16-like"/>
    <property type="match status" value="1"/>
</dbReference>
<feature type="domain" description="Sec16 Sec23-binding" evidence="7">
    <location>
        <begin position="394"/>
        <end position="638"/>
    </location>
</feature>
<feature type="region of interest" description="Disordered" evidence="6">
    <location>
        <begin position="1"/>
        <end position="21"/>
    </location>
</feature>
<accession>A0AAV3A0Z3</accession>
<evidence type="ECO:0000256" key="3">
    <source>
        <dbReference type="ARBA" id="ARBA00022448"/>
    </source>
</evidence>
<dbReference type="PANTHER" id="PTHR13402:SF11">
    <property type="entry name" value="PROTEIN TRANSPORT PROTEIN SEC16B"/>
    <property type="match status" value="1"/>
</dbReference>
<name>A0AAV3A0Z3_PYXAD</name>
<dbReference type="Gene3D" id="1.25.40.1030">
    <property type="match status" value="1"/>
</dbReference>
<dbReference type="PANTHER" id="PTHR13402">
    <property type="entry name" value="RGPR-RELATED"/>
    <property type="match status" value="1"/>
</dbReference>
<sequence length="661" mass="75343">MDHDAPPWFNQSRPPAGMPPWRGMHPHPLMHDNRAGDYGYYQQYHMQSGHQGWHGPWMDYYSQYPANVSRHVETRRPASRAEIYERSDRREPFRPLSRQGYDERYGFYEAVHRENYGNRNYRYEPSAAVSAEKDWRRGPHNQQIEHWTQNPPNMYYVNQNVDDQHHKVVQDRIPDYGDTNNWHSHRHCSSTTEKLESLCSTEPSLLSQYRDSGMSSSSYELSQYMNDPADVIDSWNPLKDETLEVTPQPSAPMKFSLPHVTVCFGARGQLVRVCPNFPDEGQPALVEIHSMEVLLSETAEQELMGNFPGPLQRSVIFTEAIVTILGCIAGTDVAELLLQGCKRERYQNVQTNSDLISLTEDPPLIPDGAQVDLLTGEAPSAAETSARAIEKFTKLLFFGRKKEALDWAMKSQLWGHALFLSSKMDLRTYSWVMARFTGTLAPNDPLQTLFQLMAGRIPQAATCNGDPHWGDWKPHLAIMLSNQMGDPEVNKRATVTMGDHLVLKGLTEAGHCCYLTAGIPLGQFYEKSDRLVLLGSNQNQTFKKFASTANIQRTEILEYCQRLGKPSHFVPSFQVYKFLYATRLLDYGLTSLALHYCECIAYALLSSGSGYSVLISELIKLGERLRYSDPQILERPELEQNQEPLWLAQLRALLLQCQVSI</sequence>
<dbReference type="GO" id="GO:0070973">
    <property type="term" value="P:protein localization to endoplasmic reticulum exit site"/>
    <property type="evidence" value="ECO:0007669"/>
    <property type="project" value="TreeGrafter"/>
</dbReference>
<dbReference type="AlphaFoldDB" id="A0AAV3A0Z3"/>
<evidence type="ECO:0000313" key="8">
    <source>
        <dbReference type="EMBL" id="DBA17991.1"/>
    </source>
</evidence>
<keyword evidence="3" id="KW-0813">Transport</keyword>
<keyword evidence="9" id="KW-1185">Reference proteome</keyword>